<dbReference type="Gene3D" id="3.30.310.50">
    <property type="entry name" value="Alpha-D-phosphohexomutase, C-terminal domain"/>
    <property type="match status" value="1"/>
</dbReference>
<dbReference type="EMBL" id="JBHSLI010000005">
    <property type="protein sequence ID" value="MFC5293890.1"/>
    <property type="molecule type" value="Genomic_DNA"/>
</dbReference>
<name>A0ABW0F5Z6_9HYPH</name>
<dbReference type="Proteomes" id="UP001595976">
    <property type="component" value="Unassembled WGS sequence"/>
</dbReference>
<comment type="similarity">
    <text evidence="1">Belongs to the SIP oxidoreductase family.</text>
</comment>
<gene>
    <name evidence="3" type="ORF">ACFPK2_12940</name>
</gene>
<dbReference type="RefSeq" id="WP_260348370.1">
    <property type="nucleotide sequence ID" value="NZ_JAOAOS010000005.1"/>
</dbReference>
<dbReference type="InterPro" id="IPR007037">
    <property type="entry name" value="SIP_rossman_dom"/>
</dbReference>
<dbReference type="Gene3D" id="3.40.50.80">
    <property type="entry name" value="Nucleotide-binding domain of ferredoxin-NADP reductase (FNR) module"/>
    <property type="match status" value="1"/>
</dbReference>
<evidence type="ECO:0000256" key="1">
    <source>
        <dbReference type="ARBA" id="ARBA00035644"/>
    </source>
</evidence>
<dbReference type="InterPro" id="IPR039261">
    <property type="entry name" value="FNR_nucleotide-bd"/>
</dbReference>
<dbReference type="PANTHER" id="PTHR30157">
    <property type="entry name" value="FERRIC REDUCTASE, NADPH-DEPENDENT"/>
    <property type="match status" value="1"/>
</dbReference>
<dbReference type="CDD" id="cd06193">
    <property type="entry name" value="siderophore_interacting"/>
    <property type="match status" value="1"/>
</dbReference>
<feature type="domain" description="FAD-binding FR-type" evidence="2">
    <location>
        <begin position="104"/>
        <end position="229"/>
    </location>
</feature>
<accession>A0ABW0F5Z6</accession>
<dbReference type="PROSITE" id="PS51384">
    <property type="entry name" value="FAD_FR"/>
    <property type="match status" value="1"/>
</dbReference>
<proteinExistence type="inferred from homology"/>
<dbReference type="InterPro" id="IPR039374">
    <property type="entry name" value="SIP_fam"/>
</dbReference>
<evidence type="ECO:0000313" key="3">
    <source>
        <dbReference type="EMBL" id="MFC5293890.1"/>
    </source>
</evidence>
<dbReference type="SUPFAM" id="SSF63380">
    <property type="entry name" value="Riboflavin synthase domain-like"/>
    <property type="match status" value="1"/>
</dbReference>
<evidence type="ECO:0000313" key="4">
    <source>
        <dbReference type="Proteomes" id="UP001595976"/>
    </source>
</evidence>
<evidence type="ECO:0000259" key="2">
    <source>
        <dbReference type="PROSITE" id="PS51384"/>
    </source>
</evidence>
<dbReference type="InterPro" id="IPR017938">
    <property type="entry name" value="Riboflavin_synthase-like_b-brl"/>
</dbReference>
<dbReference type="Pfam" id="PF04954">
    <property type="entry name" value="SIP"/>
    <property type="match status" value="1"/>
</dbReference>
<dbReference type="Pfam" id="PF08021">
    <property type="entry name" value="FAD_binding_9"/>
    <property type="match status" value="1"/>
</dbReference>
<dbReference type="InterPro" id="IPR013113">
    <property type="entry name" value="SIP_FAD-bd"/>
</dbReference>
<reference evidence="4" key="1">
    <citation type="journal article" date="2019" name="Int. J. Syst. Evol. Microbiol.">
        <title>The Global Catalogue of Microorganisms (GCM) 10K type strain sequencing project: providing services to taxonomists for standard genome sequencing and annotation.</title>
        <authorList>
            <consortium name="The Broad Institute Genomics Platform"/>
            <consortium name="The Broad Institute Genome Sequencing Center for Infectious Disease"/>
            <person name="Wu L."/>
            <person name="Ma J."/>
        </authorList>
    </citation>
    <scope>NUCLEOTIDE SEQUENCE [LARGE SCALE GENOMIC DNA]</scope>
    <source>
        <strain evidence="4">CGMCC 1.15643</strain>
    </source>
</reference>
<dbReference type="Gene3D" id="2.40.30.10">
    <property type="entry name" value="Translation factors"/>
    <property type="match status" value="1"/>
</dbReference>
<keyword evidence="4" id="KW-1185">Reference proteome</keyword>
<comment type="caution">
    <text evidence="3">The sequence shown here is derived from an EMBL/GenBank/DDBJ whole genome shotgun (WGS) entry which is preliminary data.</text>
</comment>
<sequence length="366" mass="38929">MFLTRARIALPDPASVVTPLCAHLVEHEAVVETGPGEARIALAGATATLRYDDAQLEVAVEAAELAALTSLRFAVASHVVEFAPDGKQLRIHWEGDGAGPSLLPGFRVLTVAAIETVTPHMRRIHFAGEDLARYDSLEALHVRLFIPPAGLAEPAWPMLGEDGLPIAPPEDKRPAIRKYTIRSIDAAAGRLAIDFVLHDDAGPGAAFAARAQPGDQVGMAGPGGRGLQSAGRYVFLADATGLPAVGRMLAALPAQATGLAIVEVAGPEEEQALARPEGVTLRWLHRAEGAPSCLAEAFEALDWPADGPDTYLWAAMEHADFLRIRAGARERLRRDRDRHLVVSYWRAGLAEDQHAADKKAAAAKAA</sequence>
<dbReference type="PANTHER" id="PTHR30157:SF0">
    <property type="entry name" value="NADPH-DEPENDENT FERRIC-CHELATE REDUCTASE"/>
    <property type="match status" value="1"/>
</dbReference>
<dbReference type="InterPro" id="IPR014543">
    <property type="entry name" value="UCP028291"/>
</dbReference>
<dbReference type="Pfam" id="PF09981">
    <property type="entry name" value="DUF2218"/>
    <property type="match status" value="1"/>
</dbReference>
<dbReference type="InterPro" id="IPR017927">
    <property type="entry name" value="FAD-bd_FR_type"/>
</dbReference>
<protein>
    <submittedName>
        <fullName evidence="3">DUF2218 domain-containing protein</fullName>
    </submittedName>
</protein>
<organism evidence="3 4">
    <name type="scientific">Bosea minatitlanensis</name>
    <dbReference type="NCBI Taxonomy" id="128782"/>
    <lineage>
        <taxon>Bacteria</taxon>
        <taxon>Pseudomonadati</taxon>
        <taxon>Pseudomonadota</taxon>
        <taxon>Alphaproteobacteria</taxon>
        <taxon>Hyphomicrobiales</taxon>
        <taxon>Boseaceae</taxon>
        <taxon>Bosea</taxon>
    </lineage>
</organism>